<dbReference type="KEGG" id="spu:115921520"/>
<dbReference type="InParanoid" id="A0A7M7NCX6"/>
<dbReference type="PANTHER" id="PTHR24261">
    <property type="entry name" value="PLASMINOGEN-RELATED"/>
    <property type="match status" value="1"/>
</dbReference>
<accession>A0A7M7NCX6</accession>
<dbReference type="FunFam" id="2.40.20.10:FF:000022">
    <property type="entry name" value="Uncharacterized protein"/>
    <property type="match status" value="1"/>
</dbReference>
<dbReference type="Pfam" id="PF00051">
    <property type="entry name" value="Kringle"/>
    <property type="match status" value="1"/>
</dbReference>
<feature type="signal peptide" evidence="4">
    <location>
        <begin position="1"/>
        <end position="20"/>
    </location>
</feature>
<keyword evidence="1 3" id="KW-0420">Kringle</keyword>
<dbReference type="Proteomes" id="UP000007110">
    <property type="component" value="Unassembled WGS sequence"/>
</dbReference>
<dbReference type="InterPro" id="IPR050759">
    <property type="entry name" value="Serine_protease_kringle"/>
</dbReference>
<dbReference type="PROSITE" id="PS00021">
    <property type="entry name" value="KRINGLE_1"/>
    <property type="match status" value="1"/>
</dbReference>
<evidence type="ECO:0000259" key="5">
    <source>
        <dbReference type="PROSITE" id="PS50070"/>
    </source>
</evidence>
<dbReference type="Gene3D" id="2.40.20.10">
    <property type="entry name" value="Plasminogen Kringle 4"/>
    <property type="match status" value="1"/>
</dbReference>
<evidence type="ECO:0000256" key="3">
    <source>
        <dbReference type="PROSITE-ProRule" id="PRU00121"/>
    </source>
</evidence>
<feature type="disulfide bond" evidence="3">
    <location>
        <begin position="51"/>
        <end position="90"/>
    </location>
</feature>
<dbReference type="GeneID" id="115921520"/>
<evidence type="ECO:0000256" key="1">
    <source>
        <dbReference type="ARBA" id="ARBA00022572"/>
    </source>
</evidence>
<keyword evidence="2 3" id="KW-1015">Disulfide bond</keyword>
<evidence type="ECO:0000256" key="2">
    <source>
        <dbReference type="ARBA" id="ARBA00023157"/>
    </source>
</evidence>
<dbReference type="EnsemblMetazoa" id="XM_030979014">
    <property type="protein sequence ID" value="XP_030834874"/>
    <property type="gene ID" value="LOC115921520"/>
</dbReference>
<dbReference type="PRINTS" id="PR00018">
    <property type="entry name" value="KRINGLE"/>
</dbReference>
<name>A0A7M7NCX6_STRPU</name>
<organism evidence="6 7">
    <name type="scientific">Strongylocentrotus purpuratus</name>
    <name type="common">Purple sea urchin</name>
    <dbReference type="NCBI Taxonomy" id="7668"/>
    <lineage>
        <taxon>Eukaryota</taxon>
        <taxon>Metazoa</taxon>
        <taxon>Echinodermata</taxon>
        <taxon>Eleutherozoa</taxon>
        <taxon>Echinozoa</taxon>
        <taxon>Echinoidea</taxon>
        <taxon>Euechinoidea</taxon>
        <taxon>Echinacea</taxon>
        <taxon>Camarodonta</taxon>
        <taxon>Echinidea</taxon>
        <taxon>Strongylocentrotidae</taxon>
        <taxon>Strongylocentrotus</taxon>
    </lineage>
</organism>
<dbReference type="RefSeq" id="XP_030834874.1">
    <property type="nucleotide sequence ID" value="XM_030979014.1"/>
</dbReference>
<dbReference type="SMART" id="SM00130">
    <property type="entry name" value="KR"/>
    <property type="match status" value="1"/>
</dbReference>
<feature type="disulfide bond" evidence="3">
    <location>
        <begin position="79"/>
        <end position="102"/>
    </location>
</feature>
<dbReference type="CDD" id="cd00108">
    <property type="entry name" value="KR"/>
    <property type="match status" value="1"/>
</dbReference>
<dbReference type="InterPro" id="IPR018056">
    <property type="entry name" value="Kringle_CS"/>
</dbReference>
<reference evidence="7" key="1">
    <citation type="submission" date="2015-02" db="EMBL/GenBank/DDBJ databases">
        <title>Genome sequencing for Strongylocentrotus purpuratus.</title>
        <authorList>
            <person name="Murali S."/>
            <person name="Liu Y."/>
            <person name="Vee V."/>
            <person name="English A."/>
            <person name="Wang M."/>
            <person name="Skinner E."/>
            <person name="Han Y."/>
            <person name="Muzny D.M."/>
            <person name="Worley K.C."/>
            <person name="Gibbs R.A."/>
        </authorList>
    </citation>
    <scope>NUCLEOTIDE SEQUENCE</scope>
</reference>
<feature type="chain" id="PRO_5029505593" description="Kringle domain-containing protein" evidence="4">
    <location>
        <begin position="21"/>
        <end position="120"/>
    </location>
</feature>
<proteinExistence type="predicted"/>
<dbReference type="InterPro" id="IPR000001">
    <property type="entry name" value="Kringle"/>
</dbReference>
<evidence type="ECO:0000313" key="6">
    <source>
        <dbReference type="EnsemblMetazoa" id="XP_030834874"/>
    </source>
</evidence>
<dbReference type="AlphaFoldDB" id="A0A7M7NCX6"/>
<dbReference type="PROSITE" id="PS50070">
    <property type="entry name" value="KRINGLE_2"/>
    <property type="match status" value="1"/>
</dbReference>
<dbReference type="InterPro" id="IPR013806">
    <property type="entry name" value="Kringle-like"/>
</dbReference>
<protein>
    <recommendedName>
        <fullName evidence="5">Kringle domain-containing protein</fullName>
    </recommendedName>
</protein>
<dbReference type="InterPro" id="IPR038178">
    <property type="entry name" value="Kringle_sf"/>
</dbReference>
<evidence type="ECO:0000256" key="4">
    <source>
        <dbReference type="SAM" id="SignalP"/>
    </source>
</evidence>
<feature type="domain" description="Kringle" evidence="5">
    <location>
        <begin position="35"/>
        <end position="111"/>
    </location>
</feature>
<keyword evidence="7" id="KW-1185">Reference proteome</keyword>
<dbReference type="SUPFAM" id="SSF57440">
    <property type="entry name" value="Kringle-like"/>
    <property type="match status" value="1"/>
</dbReference>
<dbReference type="OrthoDB" id="5917794at2759"/>
<evidence type="ECO:0000313" key="7">
    <source>
        <dbReference type="Proteomes" id="UP000007110"/>
    </source>
</evidence>
<reference evidence="6" key="2">
    <citation type="submission" date="2021-01" db="UniProtKB">
        <authorList>
            <consortium name="EnsemblMetazoa"/>
        </authorList>
    </citation>
    <scope>IDENTIFICATION</scope>
</reference>
<dbReference type="PANTHER" id="PTHR24261:SF7">
    <property type="entry name" value="KRINGLE DOMAIN-CONTAINING PROTEIN"/>
    <property type="match status" value="1"/>
</dbReference>
<keyword evidence="4" id="KW-0732">Signal</keyword>
<comment type="caution">
    <text evidence="3">Lacks conserved residue(s) required for the propagation of feature annotation.</text>
</comment>
<sequence length="120" mass="13102">MGSILKLVAAIVGIVSGVQTVRVSDTPACREDSTGVNYRGDLSQTINGHTCQAWTSQEPHTHTNTPANVPNAGLDDNYCRNPDNVDTAWCYTTNPEIRWEYCAVGFLDPKCKGSVVVFRL</sequence>